<proteinExistence type="predicted"/>
<accession>A0AAP0Q083</accession>
<dbReference type="PANTHER" id="PTHR36722:SF1">
    <property type="entry name" value="TYPE 2 DNA TOPOISOMERASE 6 SUBUNIT B-LIKE"/>
    <property type="match status" value="1"/>
</dbReference>
<dbReference type="AlphaFoldDB" id="A0AAP0Q083"/>
<reference evidence="2 3" key="1">
    <citation type="submission" date="2024-01" db="EMBL/GenBank/DDBJ databases">
        <title>Genome assemblies of Stephania.</title>
        <authorList>
            <person name="Yang L."/>
        </authorList>
    </citation>
    <scope>NUCLEOTIDE SEQUENCE [LARGE SCALE GENOMIC DNA]</scope>
    <source>
        <strain evidence="2">YNDBR</strain>
        <tissue evidence="2">Leaf</tissue>
    </source>
</reference>
<dbReference type="Proteomes" id="UP001420932">
    <property type="component" value="Unassembled WGS sequence"/>
</dbReference>
<protein>
    <submittedName>
        <fullName evidence="2">Uncharacterized protein</fullName>
    </submittedName>
</protein>
<dbReference type="PANTHER" id="PTHR36722">
    <property type="entry name" value="TYPE 2 DNA TOPOISOMERASE 6 SUBUNIT B-LIKE"/>
    <property type="match status" value="1"/>
</dbReference>
<evidence type="ECO:0000256" key="1">
    <source>
        <dbReference type="SAM" id="MobiDB-lite"/>
    </source>
</evidence>
<dbReference type="GO" id="GO:0030674">
    <property type="term" value="F:protein-macromolecule adaptor activity"/>
    <property type="evidence" value="ECO:0007669"/>
    <property type="project" value="TreeGrafter"/>
</dbReference>
<dbReference type="InterPro" id="IPR034566">
    <property type="entry name" value="MTOPVIB_plant"/>
</dbReference>
<feature type="region of interest" description="Disordered" evidence="1">
    <location>
        <begin position="58"/>
        <end position="104"/>
    </location>
</feature>
<dbReference type="GO" id="GO:0007131">
    <property type="term" value="P:reciprocal meiotic recombination"/>
    <property type="evidence" value="ECO:0007669"/>
    <property type="project" value="TreeGrafter"/>
</dbReference>
<name>A0AAP0Q083_9MAGN</name>
<gene>
    <name evidence="2" type="ORF">Syun_007375</name>
</gene>
<organism evidence="2 3">
    <name type="scientific">Stephania yunnanensis</name>
    <dbReference type="NCBI Taxonomy" id="152371"/>
    <lineage>
        <taxon>Eukaryota</taxon>
        <taxon>Viridiplantae</taxon>
        <taxon>Streptophyta</taxon>
        <taxon>Embryophyta</taxon>
        <taxon>Tracheophyta</taxon>
        <taxon>Spermatophyta</taxon>
        <taxon>Magnoliopsida</taxon>
        <taxon>Ranunculales</taxon>
        <taxon>Menispermaceae</taxon>
        <taxon>Menispermoideae</taxon>
        <taxon>Cissampelideae</taxon>
        <taxon>Stephania</taxon>
    </lineage>
</organism>
<sequence>MCIASLRRTLSASLYPLCSSSILDLIPSSIRSTLDRPLNYARNYLPHLLPLASVVSSTSSTTMSSPPPPLSVLQSSSPPQSTATPISTPTSPPPSVGRGRPGPVHLLKFSGPSPPCLPSQSTKTCLHSPSLAPNLQPASLSLVSAFSSSLISRAKVVSTPLVALPLTLSSVVFWGSLVSASSTTHYGPCFGIGTVWPLSGSLVYDDLIVATVLRVDDLESELMRGPPPSQISSPLRCWAEVYLLTNRVPHFDRKEGPLDGQLLEQRGVVSPEVKKSELRSHSQVTTHVFYFQNFLLCPISSSLLSSLASIDWKSFGLNVKSSAIDEDGDAVLEWEILPPLDARHEVSGSRRLVEP</sequence>
<evidence type="ECO:0000313" key="3">
    <source>
        <dbReference type="Proteomes" id="UP001420932"/>
    </source>
</evidence>
<comment type="caution">
    <text evidence="2">The sequence shown here is derived from an EMBL/GenBank/DDBJ whole genome shotgun (WGS) entry which is preliminary data.</text>
</comment>
<dbReference type="GO" id="GO:0042138">
    <property type="term" value="P:meiotic DNA double-strand break formation"/>
    <property type="evidence" value="ECO:0007669"/>
    <property type="project" value="InterPro"/>
</dbReference>
<keyword evidence="3" id="KW-1185">Reference proteome</keyword>
<evidence type="ECO:0000313" key="2">
    <source>
        <dbReference type="EMBL" id="KAK9161034.1"/>
    </source>
</evidence>
<dbReference type="EMBL" id="JBBNAF010000003">
    <property type="protein sequence ID" value="KAK9161034.1"/>
    <property type="molecule type" value="Genomic_DNA"/>
</dbReference>
<dbReference type="GO" id="GO:0000793">
    <property type="term" value="C:condensed chromosome"/>
    <property type="evidence" value="ECO:0007669"/>
    <property type="project" value="TreeGrafter"/>
</dbReference>
<feature type="compositionally biased region" description="Low complexity" evidence="1">
    <location>
        <begin position="71"/>
        <end position="89"/>
    </location>
</feature>